<proteinExistence type="predicted"/>
<protein>
    <recommendedName>
        <fullName evidence="8">Xylanolytic transcriptional activator regulatory domain-containing protein</fullName>
    </recommendedName>
</protein>
<keyword evidence="4" id="KW-0804">Transcription</keyword>
<dbReference type="SMART" id="SM00906">
    <property type="entry name" value="Fungal_trans"/>
    <property type="match status" value="1"/>
</dbReference>
<evidence type="ECO:0000256" key="7">
    <source>
        <dbReference type="SAM" id="SignalP"/>
    </source>
</evidence>
<dbReference type="AlphaFoldDB" id="A0A8H7T797"/>
<dbReference type="EMBL" id="JAFJYH010000309">
    <property type="protein sequence ID" value="KAG4413553.1"/>
    <property type="molecule type" value="Genomic_DNA"/>
</dbReference>
<sequence length="916" mass="101469">MSNNLTLRALLFATFISFSLCQNATTFEYGFLLSSGTRLIHGEGSFVKDAYPPDLNIPATPRILNPGHTIDPTTPSWSGSMAIVEFNITVRQRLVAERMTVTGGVAVTEHAGKLFVTPPNSMVIATAGVPHAWTAAAPGIDFRALGISGDEKLVSTGKPTATFDYEDNTCFYATAQSNVIKKAEDYVQATDLQSIRIPELSIEQLKRKASWVWGRKAKRFKSPISGIKSMPDLQPTQVASRRGTYPRRPSGVTSPYERNIPFSSSDGGFGRGNYNNSGGQNSGSSRSSTEDPASKANGEATFAASRSEDKSNRESRTDISSIPVEMMSFDRNDWSTNRTHAGSQTPNVPPAKIDSLTSMFEKFLDQQAQTQPEDAATKCGIIFMSGNSPLTFALEELQRGNVAALHDAGSHFPKDDSTTVLEQNKHPPHTTPHDINYLKVKGAFDYPKSETLSAMVLAFVDRFCPLYSIVDVPDFQRSYESRNLPWILLHAVCFIGATYCDLSVIHRAGFKSRWHARRLFYDKAKVLFDIGYETNKIILLQTVLMLSFWGPQMKSYWNPCSWVGFGVTIAESLGIHRLDTSADMDKKRKSLLKRLFWTLEIRDAYCATLLGRPFRLNVAQCDTEYLTLDDFDHAEGCNGQTHERCQLHAHYQIQVSKLSLILRTIVETRFGRGQDTPSAADLHTTLEWWQSELPSAVNWCQQGAPTDIFAVSLKIIFHLHLVLIHLEKPSEVAPAVQGSSSASSRIAESAAQMISSTAFTVITNSMLGQMPHEIFSGFFVAGIVFYRGIRQPDNIVAHLSRSALDNCQMVISEARERWDPAQWVMRIFDFLLSGTPTSNTPAGMDWRKSTLGDTTSAGMNGVPGLDENDVFLPDNDILHSVDFESPTGGMGTKVNDFFLMSNYLSMQNPDSSFMLI</sequence>
<feature type="compositionally biased region" description="Basic and acidic residues" evidence="6">
    <location>
        <begin position="306"/>
        <end position="317"/>
    </location>
</feature>
<dbReference type="Proteomes" id="UP000664132">
    <property type="component" value="Unassembled WGS sequence"/>
</dbReference>
<organism evidence="9 10">
    <name type="scientific">Cadophora malorum</name>
    <dbReference type="NCBI Taxonomy" id="108018"/>
    <lineage>
        <taxon>Eukaryota</taxon>
        <taxon>Fungi</taxon>
        <taxon>Dikarya</taxon>
        <taxon>Ascomycota</taxon>
        <taxon>Pezizomycotina</taxon>
        <taxon>Leotiomycetes</taxon>
        <taxon>Helotiales</taxon>
        <taxon>Ploettnerulaceae</taxon>
        <taxon>Cadophora</taxon>
    </lineage>
</organism>
<dbReference type="PANTHER" id="PTHR47171">
    <property type="entry name" value="FARA-RELATED"/>
    <property type="match status" value="1"/>
</dbReference>
<accession>A0A8H7T797</accession>
<evidence type="ECO:0000256" key="1">
    <source>
        <dbReference type="ARBA" id="ARBA00022833"/>
    </source>
</evidence>
<dbReference type="PANTHER" id="PTHR47171:SF1">
    <property type="entry name" value="ZN(II)2CYS6 TRANSCRIPTION FACTOR (EUROFUNG)"/>
    <property type="match status" value="1"/>
</dbReference>
<feature type="chain" id="PRO_5034074970" description="Xylanolytic transcriptional activator regulatory domain-containing protein" evidence="7">
    <location>
        <begin position="22"/>
        <end position="916"/>
    </location>
</feature>
<keyword evidence="1" id="KW-0862">Zinc</keyword>
<keyword evidence="3" id="KW-0238">DNA-binding</keyword>
<dbReference type="OrthoDB" id="5121955at2759"/>
<dbReference type="InterPro" id="IPR007219">
    <property type="entry name" value="XnlR_reg_dom"/>
</dbReference>
<dbReference type="InterPro" id="IPR052073">
    <property type="entry name" value="Amide_Lactam_Regulators"/>
</dbReference>
<dbReference type="Pfam" id="PF04082">
    <property type="entry name" value="Fungal_trans"/>
    <property type="match status" value="1"/>
</dbReference>
<evidence type="ECO:0000256" key="6">
    <source>
        <dbReference type="SAM" id="MobiDB-lite"/>
    </source>
</evidence>
<feature type="region of interest" description="Disordered" evidence="6">
    <location>
        <begin position="224"/>
        <end position="324"/>
    </location>
</feature>
<keyword evidence="7" id="KW-0732">Signal</keyword>
<feature type="signal peptide" evidence="7">
    <location>
        <begin position="1"/>
        <end position="21"/>
    </location>
</feature>
<evidence type="ECO:0000256" key="3">
    <source>
        <dbReference type="ARBA" id="ARBA00023125"/>
    </source>
</evidence>
<evidence type="ECO:0000256" key="5">
    <source>
        <dbReference type="ARBA" id="ARBA00023242"/>
    </source>
</evidence>
<dbReference type="CDD" id="cd12148">
    <property type="entry name" value="fungal_TF_MHR"/>
    <property type="match status" value="1"/>
</dbReference>
<comment type="caution">
    <text evidence="9">The sequence shown here is derived from an EMBL/GenBank/DDBJ whole genome shotgun (WGS) entry which is preliminary data.</text>
</comment>
<evidence type="ECO:0000259" key="8">
    <source>
        <dbReference type="SMART" id="SM00906"/>
    </source>
</evidence>
<evidence type="ECO:0000313" key="10">
    <source>
        <dbReference type="Proteomes" id="UP000664132"/>
    </source>
</evidence>
<evidence type="ECO:0000256" key="2">
    <source>
        <dbReference type="ARBA" id="ARBA00023015"/>
    </source>
</evidence>
<dbReference type="GO" id="GO:0008270">
    <property type="term" value="F:zinc ion binding"/>
    <property type="evidence" value="ECO:0007669"/>
    <property type="project" value="InterPro"/>
</dbReference>
<dbReference type="GO" id="GO:0003677">
    <property type="term" value="F:DNA binding"/>
    <property type="evidence" value="ECO:0007669"/>
    <property type="project" value="UniProtKB-KW"/>
</dbReference>
<feature type="compositionally biased region" description="Low complexity" evidence="6">
    <location>
        <begin position="272"/>
        <end position="287"/>
    </location>
</feature>
<keyword evidence="10" id="KW-1185">Reference proteome</keyword>
<dbReference type="GO" id="GO:0006351">
    <property type="term" value="P:DNA-templated transcription"/>
    <property type="evidence" value="ECO:0007669"/>
    <property type="project" value="InterPro"/>
</dbReference>
<name>A0A8H7T797_9HELO</name>
<gene>
    <name evidence="9" type="ORF">IFR04_013336</name>
</gene>
<keyword evidence="2" id="KW-0805">Transcription regulation</keyword>
<evidence type="ECO:0000256" key="4">
    <source>
        <dbReference type="ARBA" id="ARBA00023163"/>
    </source>
</evidence>
<feature type="domain" description="Xylanolytic transcriptional activator regulatory" evidence="8">
    <location>
        <begin position="559"/>
        <end position="632"/>
    </location>
</feature>
<evidence type="ECO:0000313" key="9">
    <source>
        <dbReference type="EMBL" id="KAG4413553.1"/>
    </source>
</evidence>
<keyword evidence="5" id="KW-0539">Nucleus</keyword>
<reference evidence="9" key="1">
    <citation type="submission" date="2021-02" db="EMBL/GenBank/DDBJ databases">
        <title>Genome sequence Cadophora malorum strain M34.</title>
        <authorList>
            <person name="Stefanovic E."/>
            <person name="Vu D."/>
            <person name="Scully C."/>
            <person name="Dijksterhuis J."/>
            <person name="Roader J."/>
            <person name="Houbraken J."/>
        </authorList>
    </citation>
    <scope>NUCLEOTIDE SEQUENCE</scope>
    <source>
        <strain evidence="9">M34</strain>
    </source>
</reference>